<name>A0ACB9KHJ5_BAUVA</name>
<dbReference type="EMBL" id="CM039439">
    <property type="protein sequence ID" value="KAI4296668.1"/>
    <property type="molecule type" value="Genomic_DNA"/>
</dbReference>
<sequence length="402" mass="46336">MWIEEKEANALWEGKASNNRISYYFNKELLQLAIQNYEFTRSIYRNELAELKRWSDERGLSNMGFGREKTTYCYFAVASATSVPHDSNIRMLVAKSGIIITVADDFFDMEGSLCDLERLTDAIKMWNSRGLSSHSKVIFDALDDLVSETATRYFQQEGTDITHCLQDIWYETFLSWLVEAKWSRNGHRPSTDDYLKNGMISIAAHSMVLPSCCFLKPSLPNEKLGPAHYEPITKLLMVIARLLNDIQSYEKEKEEGKMNFFGTLTENPESNIEDSVAIAEEIIGIKKKEFLEHVLINGHSDLPKHSKHFHLSCLKVFHMFYDSSNRFDSKTELLRDINKAFYLPLRHSKPKDQFSLPSAPKKKCVTMNFNLSRPFKQVSYVTSRRYGMAPLAMAPKVVPRFI</sequence>
<comment type="caution">
    <text evidence="1">The sequence shown here is derived from an EMBL/GenBank/DDBJ whole genome shotgun (WGS) entry which is preliminary data.</text>
</comment>
<proteinExistence type="predicted"/>
<evidence type="ECO:0000313" key="1">
    <source>
        <dbReference type="EMBL" id="KAI4296668.1"/>
    </source>
</evidence>
<protein>
    <submittedName>
        <fullName evidence="1">Uncharacterized protein</fullName>
    </submittedName>
</protein>
<accession>A0ACB9KHJ5</accession>
<dbReference type="Proteomes" id="UP000828941">
    <property type="component" value="Chromosome 14"/>
</dbReference>
<organism evidence="1 2">
    <name type="scientific">Bauhinia variegata</name>
    <name type="common">Purple orchid tree</name>
    <name type="synonym">Phanera variegata</name>
    <dbReference type="NCBI Taxonomy" id="167791"/>
    <lineage>
        <taxon>Eukaryota</taxon>
        <taxon>Viridiplantae</taxon>
        <taxon>Streptophyta</taxon>
        <taxon>Embryophyta</taxon>
        <taxon>Tracheophyta</taxon>
        <taxon>Spermatophyta</taxon>
        <taxon>Magnoliopsida</taxon>
        <taxon>eudicotyledons</taxon>
        <taxon>Gunneridae</taxon>
        <taxon>Pentapetalae</taxon>
        <taxon>rosids</taxon>
        <taxon>fabids</taxon>
        <taxon>Fabales</taxon>
        <taxon>Fabaceae</taxon>
        <taxon>Cercidoideae</taxon>
        <taxon>Cercideae</taxon>
        <taxon>Bauhiniinae</taxon>
        <taxon>Bauhinia</taxon>
    </lineage>
</organism>
<evidence type="ECO:0000313" key="2">
    <source>
        <dbReference type="Proteomes" id="UP000828941"/>
    </source>
</evidence>
<keyword evidence="2" id="KW-1185">Reference proteome</keyword>
<gene>
    <name evidence="1" type="ORF">L6164_036609</name>
</gene>
<reference evidence="1 2" key="1">
    <citation type="journal article" date="2022" name="DNA Res.">
        <title>Chromosomal-level genome assembly of the orchid tree Bauhinia variegata (Leguminosae; Cercidoideae) supports the allotetraploid origin hypothesis of Bauhinia.</title>
        <authorList>
            <person name="Zhong Y."/>
            <person name="Chen Y."/>
            <person name="Zheng D."/>
            <person name="Pang J."/>
            <person name="Liu Y."/>
            <person name="Luo S."/>
            <person name="Meng S."/>
            <person name="Qian L."/>
            <person name="Wei D."/>
            <person name="Dai S."/>
            <person name="Zhou R."/>
        </authorList>
    </citation>
    <scope>NUCLEOTIDE SEQUENCE [LARGE SCALE GENOMIC DNA]</scope>
    <source>
        <strain evidence="1">BV-YZ2020</strain>
    </source>
</reference>